<evidence type="ECO:0000256" key="10">
    <source>
        <dbReference type="ARBA" id="ARBA00022825"/>
    </source>
</evidence>
<dbReference type="EMBL" id="LCWF01000051">
    <property type="protein sequence ID" value="KKY25013.1"/>
    <property type="molecule type" value="Genomic_DNA"/>
</dbReference>
<keyword evidence="17" id="KW-1185">Reference proteome</keyword>
<dbReference type="SMART" id="SM00944">
    <property type="entry name" value="Pro-kuma_activ"/>
    <property type="match status" value="1"/>
</dbReference>
<sequence length="648" mass="70455">MLLHFILALLGVLNVVIGAPASTAHVVHERREVESSAWLKLEPVHPRTVLPMRIGLVHRDMEHANRLLMEVSSHRSPRYGKYYSAKEVIDLFAPPPSTVDAVRHWLESSGIPPRKISLSTNKQWIQFDVPATEAETLLRSKYYVYGHKETGRTNIACEEYHLPAYVQEHVDYVTPGIKLSPHTGLPSPKNGLQKRTFGFGSTRKLPAMKPLPQELMMEADSLAMCDSTVTPQCIMAMYNITAGTTAIAGNELGIFEDLGDVYSQADFNSFFTSLYPQIPNGTHPILHAIDGAVAPTSVENAGAESDLDFQISYPIIWPQNSVLFQTDDPVYEANYTFQGFLNNMFDALDGSYCSYISPLDPSYPDPAAGGFKGSLQCGVYTPTNVISISYGGAEADLPISYQRRQCREIMKLGLQGVTVVVSSGDSGVAGRNGDPTPSNCLGENDDVFAPQFPATCPYLTAVGATFLPTGASASADEEVAVSRFPSGGGFSNIYNQSEAAWQDSHVNAYFAQNLVNYTFYESTDNSSFNENGGIYNRIGRGYPDVSAIGDNVMIYNAGEAVLIGGTSASAPVFASMLVRINEERLAANKSTVGFVNPILYAHPEVFHDITSGNNTGCGTAGFLAGEGWVSPTTFQLIKHVHVLSSRRY</sequence>
<evidence type="ECO:0000256" key="8">
    <source>
        <dbReference type="ARBA" id="ARBA00022729"/>
    </source>
</evidence>
<comment type="caution">
    <text evidence="16">The sequence shown here is derived from an EMBL/GenBank/DDBJ whole genome shotgun (WGS) entry which is preliminary data.</text>
</comment>
<keyword evidence="7" id="KW-0479">Metal-binding</keyword>
<comment type="caution">
    <text evidence="13">Lacks conserved residue(s) required for the propagation of feature annotation.</text>
</comment>
<dbReference type="PANTHER" id="PTHR14218">
    <property type="entry name" value="PROTEASE S8 TRIPEPTIDYL PEPTIDASE I CLN2"/>
    <property type="match status" value="1"/>
</dbReference>
<comment type="subcellular location">
    <subcellularLocation>
        <location evidence="4">Secreted</location>
        <location evidence="4">Extracellular space</location>
    </subcellularLocation>
</comment>
<feature type="active site" description="Charge relay system" evidence="13">
    <location>
        <position position="304"/>
    </location>
</feature>
<dbReference type="OrthoDB" id="409122at2759"/>
<dbReference type="InterPro" id="IPR000209">
    <property type="entry name" value="Peptidase_S8/S53_dom"/>
</dbReference>
<comment type="function">
    <text evidence="3">Secreted tripeptidyl-peptidase which degrades proteins at acidic pHs and is involved in virulence.</text>
</comment>
<dbReference type="Pfam" id="PF00082">
    <property type="entry name" value="Peptidase_S8"/>
    <property type="match status" value="1"/>
</dbReference>
<evidence type="ECO:0000313" key="17">
    <source>
        <dbReference type="Proteomes" id="UP000053317"/>
    </source>
</evidence>
<comment type="catalytic activity">
    <reaction evidence="1">
        <text>Release of an N-terminal tripeptide from a polypeptide.</text>
        <dbReference type="EC" id="3.4.14.10"/>
    </reaction>
</comment>
<proteinExistence type="predicted"/>
<reference evidence="16 17" key="2">
    <citation type="submission" date="2015-05" db="EMBL/GenBank/DDBJ databases">
        <authorList>
            <person name="Morales-Cruz A."/>
            <person name="Amrine K.C."/>
            <person name="Cantu D."/>
        </authorList>
    </citation>
    <scope>NUCLEOTIDE SEQUENCE [LARGE SCALE GENOMIC DNA]</scope>
    <source>
        <strain evidence="16">UCRPC4</strain>
    </source>
</reference>
<keyword evidence="10 13" id="KW-0720">Serine protease</keyword>
<dbReference type="GO" id="GO:0008240">
    <property type="term" value="F:tripeptidyl-peptidase activity"/>
    <property type="evidence" value="ECO:0007669"/>
    <property type="project" value="UniProtKB-EC"/>
</dbReference>
<dbReference type="PANTHER" id="PTHR14218:SF19">
    <property type="entry name" value="SERINE PROTEASE AORO, PUTATIVE (AFU_ORTHOLOGUE AFUA_6G10250)-RELATED"/>
    <property type="match status" value="1"/>
</dbReference>
<dbReference type="SUPFAM" id="SSF52743">
    <property type="entry name" value="Subtilisin-like"/>
    <property type="match status" value="1"/>
</dbReference>
<dbReference type="EC" id="3.4.14.10" evidence="5"/>
<feature type="active site" description="Charge relay system" evidence="13">
    <location>
        <position position="567"/>
    </location>
</feature>
<feature type="domain" description="Peptidase S53" evidence="15">
    <location>
        <begin position="228"/>
        <end position="648"/>
    </location>
</feature>
<evidence type="ECO:0000256" key="7">
    <source>
        <dbReference type="ARBA" id="ARBA00022723"/>
    </source>
</evidence>
<keyword evidence="8 14" id="KW-0732">Signal</keyword>
<dbReference type="Gene3D" id="3.40.50.200">
    <property type="entry name" value="Peptidase S8/S53 domain"/>
    <property type="match status" value="1"/>
</dbReference>
<dbReference type="SUPFAM" id="SSF54897">
    <property type="entry name" value="Protease propeptides/inhibitors"/>
    <property type="match status" value="1"/>
</dbReference>
<evidence type="ECO:0000256" key="11">
    <source>
        <dbReference type="ARBA" id="ARBA00022837"/>
    </source>
</evidence>
<dbReference type="GO" id="GO:0006508">
    <property type="term" value="P:proteolysis"/>
    <property type="evidence" value="ECO:0007669"/>
    <property type="project" value="UniProtKB-KW"/>
</dbReference>
<dbReference type="Pfam" id="PF09286">
    <property type="entry name" value="Pro-kuma_activ"/>
    <property type="match status" value="1"/>
</dbReference>
<protein>
    <recommendedName>
        <fullName evidence="5">tripeptidyl-peptidase II</fullName>
        <ecNumber evidence="5">3.4.14.10</ecNumber>
    </recommendedName>
</protein>
<feature type="chain" id="PRO_5002544957" description="tripeptidyl-peptidase II" evidence="14">
    <location>
        <begin position="19"/>
        <end position="648"/>
    </location>
</feature>
<name>A0A0G2GNM8_PHACM</name>
<dbReference type="InterPro" id="IPR036852">
    <property type="entry name" value="Peptidase_S8/S53_dom_sf"/>
</dbReference>
<dbReference type="CDD" id="cd04056">
    <property type="entry name" value="Peptidases_S53"/>
    <property type="match status" value="1"/>
</dbReference>
<keyword evidence="11" id="KW-0106">Calcium</keyword>
<keyword evidence="6 13" id="KW-0645">Protease</keyword>
<evidence type="ECO:0000256" key="5">
    <source>
        <dbReference type="ARBA" id="ARBA00012462"/>
    </source>
</evidence>
<feature type="signal peptide" evidence="14">
    <location>
        <begin position="1"/>
        <end position="18"/>
    </location>
</feature>
<dbReference type="CDD" id="cd11377">
    <property type="entry name" value="Pro-peptidase_S53"/>
    <property type="match status" value="1"/>
</dbReference>
<dbReference type="GO" id="GO:0046872">
    <property type="term" value="F:metal ion binding"/>
    <property type="evidence" value="ECO:0007669"/>
    <property type="project" value="UniProtKB-KW"/>
</dbReference>
<evidence type="ECO:0000259" key="15">
    <source>
        <dbReference type="PROSITE" id="PS51695"/>
    </source>
</evidence>
<evidence type="ECO:0000313" key="16">
    <source>
        <dbReference type="EMBL" id="KKY25013.1"/>
    </source>
</evidence>
<evidence type="ECO:0000256" key="1">
    <source>
        <dbReference type="ARBA" id="ARBA00001910"/>
    </source>
</evidence>
<gene>
    <name evidence="16" type="ORF">UCRPC4_g02159</name>
</gene>
<dbReference type="InterPro" id="IPR015366">
    <property type="entry name" value="S53_propep"/>
</dbReference>
<evidence type="ECO:0000256" key="14">
    <source>
        <dbReference type="SAM" id="SignalP"/>
    </source>
</evidence>
<evidence type="ECO:0000256" key="4">
    <source>
        <dbReference type="ARBA" id="ARBA00004239"/>
    </source>
</evidence>
<dbReference type="Proteomes" id="UP000053317">
    <property type="component" value="Unassembled WGS sequence"/>
</dbReference>
<dbReference type="AlphaFoldDB" id="A0A0G2GNM8"/>
<dbReference type="PROSITE" id="PS51695">
    <property type="entry name" value="SEDOLISIN"/>
    <property type="match status" value="1"/>
</dbReference>
<reference evidence="16 17" key="1">
    <citation type="submission" date="2015-05" db="EMBL/GenBank/DDBJ databases">
        <title>Distinctive expansion of gene families associated with plant cell wall degradation and secondary metabolism in the genomes of grapevine trunk pathogens.</title>
        <authorList>
            <person name="Lawrence D.P."/>
            <person name="Travadon R."/>
            <person name="Rolshausen P.E."/>
            <person name="Baumgartner K."/>
        </authorList>
    </citation>
    <scope>NUCLEOTIDE SEQUENCE [LARGE SCALE GENOMIC DNA]</scope>
    <source>
        <strain evidence="16">UCRPC4</strain>
    </source>
</reference>
<comment type="cofactor">
    <cofactor evidence="2">
        <name>Ca(2+)</name>
        <dbReference type="ChEBI" id="CHEBI:29108"/>
    </cofactor>
</comment>
<dbReference type="GO" id="GO:0005576">
    <property type="term" value="C:extracellular region"/>
    <property type="evidence" value="ECO:0007669"/>
    <property type="project" value="UniProtKB-SubCell"/>
</dbReference>
<keyword evidence="12" id="KW-0865">Zymogen</keyword>
<dbReference type="InterPro" id="IPR030400">
    <property type="entry name" value="Sedolisin_dom"/>
</dbReference>
<evidence type="ECO:0000256" key="6">
    <source>
        <dbReference type="ARBA" id="ARBA00022670"/>
    </source>
</evidence>
<dbReference type="GO" id="GO:0004252">
    <property type="term" value="F:serine-type endopeptidase activity"/>
    <property type="evidence" value="ECO:0007669"/>
    <property type="project" value="UniProtKB-UniRule"/>
</dbReference>
<evidence type="ECO:0000256" key="9">
    <source>
        <dbReference type="ARBA" id="ARBA00022801"/>
    </source>
</evidence>
<evidence type="ECO:0000256" key="12">
    <source>
        <dbReference type="ARBA" id="ARBA00023145"/>
    </source>
</evidence>
<keyword evidence="9 13" id="KW-0378">Hydrolase</keyword>
<feature type="active site" description="Charge relay system" evidence="13">
    <location>
        <position position="308"/>
    </location>
</feature>
<organism evidence="16 17">
    <name type="scientific">Phaeomoniella chlamydospora</name>
    <name type="common">Phaeoacremonium chlamydosporum</name>
    <dbReference type="NCBI Taxonomy" id="158046"/>
    <lineage>
        <taxon>Eukaryota</taxon>
        <taxon>Fungi</taxon>
        <taxon>Dikarya</taxon>
        <taxon>Ascomycota</taxon>
        <taxon>Pezizomycotina</taxon>
        <taxon>Eurotiomycetes</taxon>
        <taxon>Chaetothyriomycetidae</taxon>
        <taxon>Phaeomoniellales</taxon>
        <taxon>Phaeomoniellaceae</taxon>
        <taxon>Phaeomoniella</taxon>
    </lineage>
</organism>
<accession>A0A0G2GNM8</accession>
<dbReference type="InterPro" id="IPR050819">
    <property type="entry name" value="Tripeptidyl-peptidase_I"/>
</dbReference>
<evidence type="ECO:0000256" key="3">
    <source>
        <dbReference type="ARBA" id="ARBA00002451"/>
    </source>
</evidence>
<evidence type="ECO:0000256" key="2">
    <source>
        <dbReference type="ARBA" id="ARBA00001913"/>
    </source>
</evidence>
<evidence type="ECO:0000256" key="13">
    <source>
        <dbReference type="PROSITE-ProRule" id="PRU01032"/>
    </source>
</evidence>